<feature type="non-terminal residue" evidence="3">
    <location>
        <position position="283"/>
    </location>
</feature>
<protein>
    <submittedName>
        <fullName evidence="3">Os04g0184450 protein</fullName>
    </submittedName>
</protein>
<reference evidence="3 4" key="3">
    <citation type="journal article" date="2013" name="Rice">
        <title>Improvement of the Oryza sativa Nipponbare reference genome using next generation sequence and optical map data.</title>
        <authorList>
            <person name="Kawahara Y."/>
            <person name="de la Bastide M."/>
            <person name="Hamilton J.P."/>
            <person name="Kanamori H."/>
            <person name="McCombie W.R."/>
            <person name="Ouyang S."/>
            <person name="Schwartz D.C."/>
            <person name="Tanaka T."/>
            <person name="Wu J."/>
            <person name="Zhou S."/>
            <person name="Childs K.L."/>
            <person name="Davidson R.M."/>
            <person name="Lin H."/>
            <person name="Quesada-Ocampo L."/>
            <person name="Vaillancourt B."/>
            <person name="Sakai H."/>
            <person name="Lee S.S."/>
            <person name="Kim J."/>
            <person name="Numa H."/>
            <person name="Itoh T."/>
            <person name="Buell C.R."/>
            <person name="Matsumoto T."/>
        </authorList>
    </citation>
    <scope>NUCLEOTIDE SEQUENCE [LARGE SCALE GENOMIC DNA]</scope>
    <source>
        <strain evidence="4">cv. Nipponbare</strain>
    </source>
</reference>
<dbReference type="PaxDb" id="39947-A0A0P0W758"/>
<evidence type="ECO:0000313" key="3">
    <source>
        <dbReference type="EMBL" id="BAS87991.1"/>
    </source>
</evidence>
<feature type="compositionally biased region" description="Low complexity" evidence="1">
    <location>
        <begin position="252"/>
        <end position="264"/>
    </location>
</feature>
<reference evidence="3 4" key="2">
    <citation type="journal article" date="2013" name="Plant Cell Physiol.">
        <title>Rice Annotation Project Database (RAP-DB): an integrative and interactive database for rice genomics.</title>
        <authorList>
            <person name="Sakai H."/>
            <person name="Lee S.S."/>
            <person name="Tanaka T."/>
            <person name="Numa H."/>
            <person name="Kim J."/>
            <person name="Kawahara Y."/>
            <person name="Wakimoto H."/>
            <person name="Yang C.C."/>
            <person name="Iwamoto M."/>
            <person name="Abe T."/>
            <person name="Yamada Y."/>
            <person name="Muto A."/>
            <person name="Inokuchi H."/>
            <person name="Ikemura T."/>
            <person name="Matsumoto T."/>
            <person name="Sasaki T."/>
            <person name="Itoh T."/>
        </authorList>
    </citation>
    <scope>NUCLEOTIDE SEQUENCE [LARGE SCALE GENOMIC DNA]</scope>
    <source>
        <strain evidence="4">cv. Nipponbare</strain>
    </source>
</reference>
<dbReference type="eggNOG" id="ENOG502SYPK">
    <property type="taxonomic scope" value="Eukaryota"/>
</dbReference>
<dbReference type="EMBL" id="AP014960">
    <property type="protein sequence ID" value="BAS87991.1"/>
    <property type="molecule type" value="Genomic_DNA"/>
</dbReference>
<evidence type="ECO:0000256" key="1">
    <source>
        <dbReference type="SAM" id="MobiDB-lite"/>
    </source>
</evidence>
<gene>
    <name evidence="3" type="ordered locus">Os04g0184450</name>
    <name evidence="3" type="ORF">OSNPB_040184450</name>
</gene>
<feature type="region of interest" description="Disordered" evidence="1">
    <location>
        <begin position="185"/>
        <end position="283"/>
    </location>
</feature>
<feature type="compositionally biased region" description="Low complexity" evidence="1">
    <location>
        <begin position="192"/>
        <end position="212"/>
    </location>
</feature>
<organism evidence="3 4">
    <name type="scientific">Oryza sativa subsp. japonica</name>
    <name type="common">Rice</name>
    <dbReference type="NCBI Taxonomy" id="39947"/>
    <lineage>
        <taxon>Eukaryota</taxon>
        <taxon>Viridiplantae</taxon>
        <taxon>Streptophyta</taxon>
        <taxon>Embryophyta</taxon>
        <taxon>Tracheophyta</taxon>
        <taxon>Spermatophyta</taxon>
        <taxon>Magnoliopsida</taxon>
        <taxon>Liliopsida</taxon>
        <taxon>Poales</taxon>
        <taxon>Poaceae</taxon>
        <taxon>BOP clade</taxon>
        <taxon>Oryzoideae</taxon>
        <taxon>Oryzeae</taxon>
        <taxon>Oryzinae</taxon>
        <taxon>Oryza</taxon>
        <taxon>Oryza sativa</taxon>
    </lineage>
</organism>
<name>A0A0P0W758_ORYSJ</name>
<dbReference type="Gramene" id="Os04t0184450-00">
    <property type="protein sequence ID" value="Os04t0184450-00"/>
    <property type="gene ID" value="Os04g0184450"/>
</dbReference>
<sequence>SQQCSRWPNWILALGGLELDILLFIHDVSNGCIRSSHGDINSSPPPTHFSIKLSTRSPLRLYRFSFFSSAPLSSCLLVLDEASSNSWKNKNALVTYPTVSCRGVIGMTPARLVRPTVGLIPTTEFHDAGQIIDPSVSVPSVTAAMFAAAATAEPLLDQHGVAVTTYGVSPPRALQPFVKGRKLDHSAGLDLPRMTAPAARRRAATPASQRTTEPSSASDPAVVLSRSRVAMLSLRRTGTPCSGPKPRRPEARSASARAAWASASGLTSMTACSSGLRRATRSR</sequence>
<dbReference type="InParanoid" id="A0A0P0W758"/>
<accession>A0A0P0W758</accession>
<evidence type="ECO:0000313" key="4">
    <source>
        <dbReference type="Proteomes" id="UP000059680"/>
    </source>
</evidence>
<keyword evidence="2" id="KW-0732">Signal</keyword>
<keyword evidence="4" id="KW-1185">Reference proteome</keyword>
<feature type="signal peptide" evidence="2">
    <location>
        <begin position="1"/>
        <end position="19"/>
    </location>
</feature>
<evidence type="ECO:0000256" key="2">
    <source>
        <dbReference type="SAM" id="SignalP"/>
    </source>
</evidence>
<feature type="chain" id="PRO_5006056579" evidence="2">
    <location>
        <begin position="20"/>
        <end position="283"/>
    </location>
</feature>
<dbReference type="Proteomes" id="UP000059680">
    <property type="component" value="Chromosome 4"/>
</dbReference>
<dbReference type="AlphaFoldDB" id="A0A0P0W758"/>
<reference evidence="4" key="1">
    <citation type="journal article" date="2005" name="Nature">
        <title>The map-based sequence of the rice genome.</title>
        <authorList>
            <consortium name="International rice genome sequencing project (IRGSP)"/>
            <person name="Matsumoto T."/>
            <person name="Wu J."/>
            <person name="Kanamori H."/>
            <person name="Katayose Y."/>
            <person name="Fujisawa M."/>
            <person name="Namiki N."/>
            <person name="Mizuno H."/>
            <person name="Yamamoto K."/>
            <person name="Antonio B.A."/>
            <person name="Baba T."/>
            <person name="Sakata K."/>
            <person name="Nagamura Y."/>
            <person name="Aoki H."/>
            <person name="Arikawa K."/>
            <person name="Arita K."/>
            <person name="Bito T."/>
            <person name="Chiden Y."/>
            <person name="Fujitsuka N."/>
            <person name="Fukunaka R."/>
            <person name="Hamada M."/>
            <person name="Harada C."/>
            <person name="Hayashi A."/>
            <person name="Hijishita S."/>
            <person name="Honda M."/>
            <person name="Hosokawa S."/>
            <person name="Ichikawa Y."/>
            <person name="Idonuma A."/>
            <person name="Iijima M."/>
            <person name="Ikeda M."/>
            <person name="Ikeno M."/>
            <person name="Ito K."/>
            <person name="Ito S."/>
            <person name="Ito T."/>
            <person name="Ito Y."/>
            <person name="Ito Y."/>
            <person name="Iwabuchi A."/>
            <person name="Kamiya K."/>
            <person name="Karasawa W."/>
            <person name="Kurita K."/>
            <person name="Katagiri S."/>
            <person name="Kikuta A."/>
            <person name="Kobayashi H."/>
            <person name="Kobayashi N."/>
            <person name="Machita K."/>
            <person name="Maehara T."/>
            <person name="Masukawa M."/>
            <person name="Mizubayashi T."/>
            <person name="Mukai Y."/>
            <person name="Nagasaki H."/>
            <person name="Nagata Y."/>
            <person name="Naito S."/>
            <person name="Nakashima M."/>
            <person name="Nakama Y."/>
            <person name="Nakamichi Y."/>
            <person name="Nakamura M."/>
            <person name="Meguro A."/>
            <person name="Negishi M."/>
            <person name="Ohta I."/>
            <person name="Ohta T."/>
            <person name="Okamoto M."/>
            <person name="Ono N."/>
            <person name="Saji S."/>
            <person name="Sakaguchi M."/>
            <person name="Sakai K."/>
            <person name="Shibata M."/>
            <person name="Shimokawa T."/>
            <person name="Song J."/>
            <person name="Takazaki Y."/>
            <person name="Terasawa K."/>
            <person name="Tsugane M."/>
            <person name="Tsuji K."/>
            <person name="Ueda S."/>
            <person name="Waki K."/>
            <person name="Yamagata H."/>
            <person name="Yamamoto M."/>
            <person name="Yamamoto S."/>
            <person name="Yamane H."/>
            <person name="Yoshiki S."/>
            <person name="Yoshihara R."/>
            <person name="Yukawa K."/>
            <person name="Zhong H."/>
            <person name="Yano M."/>
            <person name="Yuan Q."/>
            <person name="Ouyang S."/>
            <person name="Liu J."/>
            <person name="Jones K.M."/>
            <person name="Gansberger K."/>
            <person name="Moffat K."/>
            <person name="Hill J."/>
            <person name="Bera J."/>
            <person name="Fadrosh D."/>
            <person name="Jin S."/>
            <person name="Johri S."/>
            <person name="Kim M."/>
            <person name="Overton L."/>
            <person name="Reardon M."/>
            <person name="Tsitrin T."/>
            <person name="Vuong H."/>
            <person name="Weaver B."/>
            <person name="Ciecko A."/>
            <person name="Tallon L."/>
            <person name="Jackson J."/>
            <person name="Pai G."/>
            <person name="Aken S.V."/>
            <person name="Utterback T."/>
            <person name="Reidmuller S."/>
            <person name="Feldblyum T."/>
            <person name="Hsiao J."/>
            <person name="Zismann V."/>
            <person name="Iobst S."/>
            <person name="de Vazeille A.R."/>
            <person name="Buell C.R."/>
            <person name="Ying K."/>
            <person name="Li Y."/>
            <person name="Lu T."/>
            <person name="Huang Y."/>
            <person name="Zhao Q."/>
            <person name="Feng Q."/>
            <person name="Zhang L."/>
            <person name="Zhu J."/>
            <person name="Weng Q."/>
            <person name="Mu J."/>
            <person name="Lu Y."/>
            <person name="Fan D."/>
            <person name="Liu Y."/>
            <person name="Guan J."/>
            <person name="Zhang Y."/>
            <person name="Yu S."/>
            <person name="Liu X."/>
            <person name="Zhang Y."/>
            <person name="Hong G."/>
            <person name="Han B."/>
            <person name="Choisne N."/>
            <person name="Demange N."/>
            <person name="Orjeda G."/>
            <person name="Samain S."/>
            <person name="Cattolico L."/>
            <person name="Pelletier E."/>
            <person name="Couloux A."/>
            <person name="Segurens B."/>
            <person name="Wincker P."/>
            <person name="D'Hont A."/>
            <person name="Scarpelli C."/>
            <person name="Weissenbach J."/>
            <person name="Salanoubat M."/>
            <person name="Quetier F."/>
            <person name="Yu Y."/>
            <person name="Kim H.R."/>
            <person name="Rambo T."/>
            <person name="Currie J."/>
            <person name="Collura K."/>
            <person name="Luo M."/>
            <person name="Yang T."/>
            <person name="Ammiraju J.S.S."/>
            <person name="Engler F."/>
            <person name="Soderlund C."/>
            <person name="Wing R.A."/>
            <person name="Palmer L.E."/>
            <person name="de la Bastide M."/>
            <person name="Spiegel L."/>
            <person name="Nascimento L."/>
            <person name="Zutavern T."/>
            <person name="O'Shaughnessy A."/>
            <person name="Dike S."/>
            <person name="Dedhia N."/>
            <person name="Preston R."/>
            <person name="Balija V."/>
            <person name="McCombie W.R."/>
            <person name="Chow T."/>
            <person name="Chen H."/>
            <person name="Chung M."/>
            <person name="Chen C."/>
            <person name="Shaw J."/>
            <person name="Wu H."/>
            <person name="Hsiao K."/>
            <person name="Chao Y."/>
            <person name="Chu M."/>
            <person name="Cheng C."/>
            <person name="Hour A."/>
            <person name="Lee P."/>
            <person name="Lin S."/>
            <person name="Lin Y."/>
            <person name="Liou J."/>
            <person name="Liu S."/>
            <person name="Hsing Y."/>
            <person name="Raghuvanshi S."/>
            <person name="Mohanty A."/>
            <person name="Bharti A.K."/>
            <person name="Gaur A."/>
            <person name="Gupta V."/>
            <person name="Kumar D."/>
            <person name="Ravi V."/>
            <person name="Vij S."/>
            <person name="Kapur A."/>
            <person name="Khurana P."/>
            <person name="Khurana P."/>
            <person name="Khurana J.P."/>
            <person name="Tyagi A.K."/>
            <person name="Gaikwad K."/>
            <person name="Singh A."/>
            <person name="Dalal V."/>
            <person name="Srivastava S."/>
            <person name="Dixit A."/>
            <person name="Pal A.K."/>
            <person name="Ghazi I.A."/>
            <person name="Yadav M."/>
            <person name="Pandit A."/>
            <person name="Bhargava A."/>
            <person name="Sureshbabu K."/>
            <person name="Batra K."/>
            <person name="Sharma T.R."/>
            <person name="Mohapatra T."/>
            <person name="Singh N.K."/>
            <person name="Messing J."/>
            <person name="Nelson A.B."/>
            <person name="Fuks G."/>
            <person name="Kavchok S."/>
            <person name="Keizer G."/>
            <person name="Linton E."/>
            <person name="Llaca V."/>
            <person name="Song R."/>
            <person name="Tanyolac B."/>
            <person name="Young S."/>
            <person name="Ho-Il K."/>
            <person name="Hahn J.H."/>
            <person name="Sangsakoo G."/>
            <person name="Vanavichit A."/>
            <person name="de Mattos Luiz.A.T."/>
            <person name="Zimmer P.D."/>
            <person name="Malone G."/>
            <person name="Dellagostin O."/>
            <person name="de Oliveira A.C."/>
            <person name="Bevan M."/>
            <person name="Bancroft I."/>
            <person name="Minx P."/>
            <person name="Cordum H."/>
            <person name="Wilson R."/>
            <person name="Cheng Z."/>
            <person name="Jin W."/>
            <person name="Jiang J."/>
            <person name="Leong S.A."/>
            <person name="Iwama H."/>
            <person name="Gojobori T."/>
            <person name="Itoh T."/>
            <person name="Niimura Y."/>
            <person name="Fujii Y."/>
            <person name="Habara T."/>
            <person name="Sakai H."/>
            <person name="Sato Y."/>
            <person name="Wilson G."/>
            <person name="Kumar K."/>
            <person name="McCouch S."/>
            <person name="Juretic N."/>
            <person name="Hoen D."/>
            <person name="Wright S."/>
            <person name="Bruskiewich R."/>
            <person name="Bureau T."/>
            <person name="Miyao A."/>
            <person name="Hirochika H."/>
            <person name="Nishikawa T."/>
            <person name="Kadowaki K."/>
            <person name="Sugiura M."/>
            <person name="Burr B."/>
            <person name="Sasaki T."/>
        </authorList>
    </citation>
    <scope>NUCLEOTIDE SEQUENCE [LARGE SCALE GENOMIC DNA]</scope>
    <source>
        <strain evidence="4">cv. Nipponbare</strain>
    </source>
</reference>
<proteinExistence type="predicted"/>